<evidence type="ECO:0000259" key="1">
    <source>
        <dbReference type="Pfam" id="PF01979"/>
    </source>
</evidence>
<gene>
    <name evidence="2" type="ORF">P8A19_36545</name>
</gene>
<organism evidence="2 3">
    <name type="scientific">Streptomyces poriferorum</name>
    <dbReference type="NCBI Taxonomy" id="2798799"/>
    <lineage>
        <taxon>Bacteria</taxon>
        <taxon>Bacillati</taxon>
        <taxon>Actinomycetota</taxon>
        <taxon>Actinomycetes</taxon>
        <taxon>Kitasatosporales</taxon>
        <taxon>Streptomycetaceae</taxon>
        <taxon>Streptomyces</taxon>
    </lineage>
</organism>
<feature type="domain" description="Amidohydrolase-related" evidence="1">
    <location>
        <begin position="62"/>
        <end position="405"/>
    </location>
</feature>
<dbReference type="SUPFAM" id="SSF51338">
    <property type="entry name" value="Composite domain of metallo-dependent hydrolases"/>
    <property type="match status" value="1"/>
</dbReference>
<sequence>MPTPTASVLLHNGLLIDGTGGDPVRDGAVLIEDGLIRWAGRTADRPATTATTRRIDVRGDAILPGFIDCHVHMAAPGTAMSHAEIASLPHSLLTFLAGPRMRQTLEAGVTTARDLGGADAGHRRAVESGLLVGPRLQVAVSMLSPTGGHGDFRPGNDHRPNENAMGRLADGPAECRRAVREVLRQGADCVKIAATGGVWSPTDQPDDDGFLEDEIRTITEIAAGHRGKKVAAHAQGRGGILNAVRGGVASVEHGYEIDDEAIGLMLERGTFLVPTLTTARTDPDPGKAAPWAYAKKKHWQDVAHRHIPRAIERGVRIAMGTDCGIAEHGTNLRELGHLVDCGMTPMGALRAGTAEAAELLGLAAETGTLEPGKRADVVIARGNPLDDIRALGDPANILVVMKDGVAYKDVEGLTA</sequence>
<accession>A0ABY9IYK1</accession>
<reference evidence="2 3" key="1">
    <citation type="submission" date="2023-03" db="EMBL/GenBank/DDBJ databases">
        <title>Isolation and description of six Streptomyces strains from soil environments, able to metabolize different microbial glucans.</title>
        <authorList>
            <person name="Widen T."/>
            <person name="Larsbrink J."/>
        </authorList>
    </citation>
    <scope>NUCLEOTIDE SEQUENCE [LARGE SCALE GENOMIC DNA]</scope>
    <source>
        <strain evidence="2 3">Alt2</strain>
    </source>
</reference>
<dbReference type="Proteomes" id="UP001235744">
    <property type="component" value="Chromosome"/>
</dbReference>
<dbReference type="SUPFAM" id="SSF51556">
    <property type="entry name" value="Metallo-dependent hydrolases"/>
    <property type="match status" value="1"/>
</dbReference>
<dbReference type="Gene3D" id="3.20.20.140">
    <property type="entry name" value="Metal-dependent hydrolases"/>
    <property type="match status" value="1"/>
</dbReference>
<dbReference type="Pfam" id="PF01979">
    <property type="entry name" value="Amidohydro_1"/>
    <property type="match status" value="1"/>
</dbReference>
<dbReference type="InterPro" id="IPR011059">
    <property type="entry name" value="Metal-dep_hydrolase_composite"/>
</dbReference>
<dbReference type="InterPro" id="IPR032466">
    <property type="entry name" value="Metal_Hydrolase"/>
</dbReference>
<evidence type="ECO:0000313" key="3">
    <source>
        <dbReference type="Proteomes" id="UP001235744"/>
    </source>
</evidence>
<dbReference type="RefSeq" id="WP_306069166.1">
    <property type="nucleotide sequence ID" value="NZ_CP120988.1"/>
</dbReference>
<dbReference type="CDD" id="cd01299">
    <property type="entry name" value="Met_dep_hydrolase_A"/>
    <property type="match status" value="1"/>
</dbReference>
<dbReference type="Gene3D" id="2.30.40.10">
    <property type="entry name" value="Urease, subunit C, domain 1"/>
    <property type="match status" value="1"/>
</dbReference>
<proteinExistence type="predicted"/>
<dbReference type="InterPro" id="IPR006680">
    <property type="entry name" value="Amidohydro-rel"/>
</dbReference>
<evidence type="ECO:0000313" key="2">
    <source>
        <dbReference type="EMBL" id="WLQ60603.1"/>
    </source>
</evidence>
<dbReference type="EMBL" id="CP120988">
    <property type="protein sequence ID" value="WLQ60603.1"/>
    <property type="molecule type" value="Genomic_DNA"/>
</dbReference>
<name>A0ABY9IYK1_9ACTN</name>
<dbReference type="InterPro" id="IPR051781">
    <property type="entry name" value="Metallo-dep_Hydrolase"/>
</dbReference>
<protein>
    <submittedName>
        <fullName evidence="2">Amidohydrolase family protein</fullName>
    </submittedName>
</protein>
<dbReference type="PANTHER" id="PTHR43135">
    <property type="entry name" value="ALPHA-D-RIBOSE 1-METHYLPHOSPHONATE 5-TRIPHOSPHATE DIPHOSPHATASE"/>
    <property type="match status" value="1"/>
</dbReference>
<dbReference type="PANTHER" id="PTHR43135:SF3">
    <property type="entry name" value="ALPHA-D-RIBOSE 1-METHYLPHOSPHONATE 5-TRIPHOSPHATE DIPHOSPHATASE"/>
    <property type="match status" value="1"/>
</dbReference>
<keyword evidence="3" id="KW-1185">Reference proteome</keyword>
<dbReference type="InterPro" id="IPR057744">
    <property type="entry name" value="OTAase-like"/>
</dbReference>